<feature type="region of interest" description="Disordered" evidence="1">
    <location>
        <begin position="29"/>
        <end position="56"/>
    </location>
</feature>
<dbReference type="Proteomes" id="UP000015453">
    <property type="component" value="Unassembled WGS sequence"/>
</dbReference>
<accession>S8EEP6</accession>
<keyword evidence="3" id="KW-1185">Reference proteome</keyword>
<proteinExistence type="predicted"/>
<dbReference type="AlphaFoldDB" id="S8EEP6"/>
<dbReference type="OrthoDB" id="763417at2759"/>
<comment type="caution">
    <text evidence="2">The sequence shown here is derived from an EMBL/GenBank/DDBJ whole genome shotgun (WGS) entry which is preliminary data.</text>
</comment>
<evidence type="ECO:0000256" key="1">
    <source>
        <dbReference type="SAM" id="MobiDB-lite"/>
    </source>
</evidence>
<sequence length="96" mass="10879">MDGSLVLNDVVDEAPDELLARRLKNRERQRRYRARKRHEADLKKASSSVLSPTTSRQLSSAELMSVPVEVDVSVCFAASGCSNRVYCPRDWKKDAR</sequence>
<organism evidence="2 3">
    <name type="scientific">Genlisea aurea</name>
    <dbReference type="NCBI Taxonomy" id="192259"/>
    <lineage>
        <taxon>Eukaryota</taxon>
        <taxon>Viridiplantae</taxon>
        <taxon>Streptophyta</taxon>
        <taxon>Embryophyta</taxon>
        <taxon>Tracheophyta</taxon>
        <taxon>Spermatophyta</taxon>
        <taxon>Magnoliopsida</taxon>
        <taxon>eudicotyledons</taxon>
        <taxon>Gunneridae</taxon>
        <taxon>Pentapetalae</taxon>
        <taxon>asterids</taxon>
        <taxon>lamiids</taxon>
        <taxon>Lamiales</taxon>
        <taxon>Lentibulariaceae</taxon>
        <taxon>Genlisea</taxon>
    </lineage>
</organism>
<feature type="compositionally biased region" description="Polar residues" evidence="1">
    <location>
        <begin position="45"/>
        <end position="56"/>
    </location>
</feature>
<evidence type="ECO:0008006" key="4">
    <source>
        <dbReference type="Google" id="ProtNLM"/>
    </source>
</evidence>
<protein>
    <recommendedName>
        <fullName evidence="4">BZIP domain-containing protein</fullName>
    </recommendedName>
</protein>
<evidence type="ECO:0000313" key="3">
    <source>
        <dbReference type="Proteomes" id="UP000015453"/>
    </source>
</evidence>
<gene>
    <name evidence="2" type="ORF">M569_03736</name>
</gene>
<reference evidence="2 3" key="1">
    <citation type="journal article" date="2013" name="BMC Genomics">
        <title>The miniature genome of a carnivorous plant Genlisea aurea contains a low number of genes and short non-coding sequences.</title>
        <authorList>
            <person name="Leushkin E.V."/>
            <person name="Sutormin R.A."/>
            <person name="Nabieva E.R."/>
            <person name="Penin A.A."/>
            <person name="Kondrashov A.S."/>
            <person name="Logacheva M.D."/>
        </authorList>
    </citation>
    <scope>NUCLEOTIDE SEQUENCE [LARGE SCALE GENOMIC DNA]</scope>
</reference>
<evidence type="ECO:0000313" key="2">
    <source>
        <dbReference type="EMBL" id="EPS71027.1"/>
    </source>
</evidence>
<name>S8EEP6_9LAMI</name>
<dbReference type="EMBL" id="AUSU01001438">
    <property type="protein sequence ID" value="EPS71027.1"/>
    <property type="molecule type" value="Genomic_DNA"/>
</dbReference>
<feature type="non-terminal residue" evidence="2">
    <location>
        <position position="96"/>
    </location>
</feature>